<feature type="domain" description="Protein zer-1 homolog-like C-terminal" evidence="7">
    <location>
        <begin position="366"/>
        <end position="704"/>
    </location>
</feature>
<dbReference type="PANTHER" id="PTHR12904:SF23">
    <property type="entry name" value="PROTEIN ZER-1 HOMOLOG"/>
    <property type="match status" value="1"/>
</dbReference>
<dbReference type="InterPro" id="IPR051341">
    <property type="entry name" value="Zyg-11_UBL_adapter"/>
</dbReference>
<evidence type="ECO:0000256" key="3">
    <source>
        <dbReference type="ARBA" id="ARBA00022737"/>
    </source>
</evidence>
<dbReference type="Proteomes" id="UP000824540">
    <property type="component" value="Unassembled WGS sequence"/>
</dbReference>
<comment type="similarity">
    <text evidence="1">Belongs to the zyg-11 family.</text>
</comment>
<feature type="domain" description="Zer-1-like leucine-rich repeats region" evidence="8">
    <location>
        <begin position="234"/>
        <end position="299"/>
    </location>
</feature>
<dbReference type="GO" id="GO:0031462">
    <property type="term" value="C:Cul2-RING ubiquitin ligase complex"/>
    <property type="evidence" value="ECO:0007669"/>
    <property type="project" value="TreeGrafter"/>
</dbReference>
<keyword evidence="2" id="KW-0433">Leucine-rich repeat</keyword>
<dbReference type="FunFam" id="1.25.10.10:FF:000111">
    <property type="entry name" value="Protein zer-1 homolog"/>
    <property type="match status" value="1"/>
</dbReference>
<dbReference type="InterPro" id="IPR055142">
    <property type="entry name" value="ZER1-like_C"/>
</dbReference>
<evidence type="ECO:0000256" key="2">
    <source>
        <dbReference type="ARBA" id="ARBA00022614"/>
    </source>
</evidence>
<accession>A0A8T2N9J7</accession>
<keyword evidence="4" id="KW-0833">Ubl conjugation pathway</keyword>
<dbReference type="OrthoDB" id="120976at2759"/>
<dbReference type="Pfam" id="PF25013">
    <property type="entry name" value="LRR_Zer-1"/>
    <property type="match status" value="1"/>
</dbReference>
<dbReference type="SUPFAM" id="SSF48371">
    <property type="entry name" value="ARM repeat"/>
    <property type="match status" value="1"/>
</dbReference>
<dbReference type="EMBL" id="JAFBMS010000121">
    <property type="protein sequence ID" value="KAG9335361.1"/>
    <property type="molecule type" value="Genomic_DNA"/>
</dbReference>
<evidence type="ECO:0000256" key="4">
    <source>
        <dbReference type="ARBA" id="ARBA00022786"/>
    </source>
</evidence>
<evidence type="ECO:0000313" key="10">
    <source>
        <dbReference type="Proteomes" id="UP000824540"/>
    </source>
</evidence>
<evidence type="ECO:0000256" key="1">
    <source>
        <dbReference type="ARBA" id="ARBA00009420"/>
    </source>
</evidence>
<dbReference type="Pfam" id="PF22964">
    <property type="entry name" value="ZER1-like_2nd"/>
    <property type="match status" value="1"/>
</dbReference>
<dbReference type="InterPro" id="IPR056845">
    <property type="entry name" value="LRR_Zer-1"/>
</dbReference>
<evidence type="ECO:0000313" key="9">
    <source>
        <dbReference type="EMBL" id="KAG9335361.1"/>
    </source>
</evidence>
<dbReference type="AlphaFoldDB" id="A0A8T2N9J7"/>
<comment type="caution">
    <text evidence="9">The sequence shown here is derived from an EMBL/GenBank/DDBJ whole genome shotgun (WGS) entry which is preliminary data.</text>
</comment>
<dbReference type="InterPro" id="IPR032675">
    <property type="entry name" value="LRR_dom_sf"/>
</dbReference>
<dbReference type="InterPro" id="IPR011989">
    <property type="entry name" value="ARM-like"/>
</dbReference>
<gene>
    <name evidence="9" type="ORF">JZ751_005283</name>
</gene>
<sequence length="710" mass="80743">MLRLLRSHVQLPRNPLLVSLREHVQVVIRVFPFPHSNDPAVKFGPGANPHWPKREVTMATGKAEGPETLMSLCIVHCLRNLRGTMYMELLQTDSTLETPGNFLSLFSDPRSTRLTRVQLREGLLLGDRDLQAIAKQGLVELHLASCSHLSHRSLRTLVSFGPTLVSLSLFCCTNLFQRHQERVEEEEEEGTGFTFEGFERLRVLSLGGLPEEEDVEVLLRPLTYQASLVSLDLAMLTAIVRDLVHLVSLDISGHALLDSCPSPPQQEPPGYPSEDPSKTSIYFLQELKKPLEFLGLFDTPLCNLRYIPAHKVTGSRDEVQILNAIEAYAEFRPEIAHRAISHLFDTARIQHCYHVPRALQLVIRALKCHKNDHNIRMWGSAVLFYLTSSEYRAEQSARLRCEVIQVVLNSMDQCEEATRNCLLALCNFTLPQEVEFEYQRVTRLLLKILDSARQDGSAQRIAVHLCNALVCQADTHHKEATMLRLIRKKLMVKTCDQLMEFAWSALWNVTDETPDNCQMFLTKGGMKLFLDCLQAFPEKQGLHRNMLGLLGNVAEVKALRPQLLTPHELLDSSADGIEVAYNACGVLSHVMSDGPEMWSVVDPGRDTVIDRMWRAIRRWDPNSRRNITYRSFEPIMRLLPESSAPVSQHWATWALYNLVTVYPDKYCPLLVREGGLSLLQQLLGFESSHQETKDMARRLMELCENFEDPI</sequence>
<evidence type="ECO:0000256" key="5">
    <source>
        <dbReference type="ARBA" id="ARBA00067612"/>
    </source>
</evidence>
<dbReference type="InterPro" id="IPR016024">
    <property type="entry name" value="ARM-type_fold"/>
</dbReference>
<name>A0A8T2N9J7_9TELE</name>
<evidence type="ECO:0000259" key="7">
    <source>
        <dbReference type="Pfam" id="PF22964"/>
    </source>
</evidence>
<reference evidence="9" key="1">
    <citation type="thesis" date="2021" institute="BYU ScholarsArchive" country="Provo, UT, USA">
        <title>Applications of and Algorithms for Genome Assembly and Genomic Analyses with an Emphasis on Marine Teleosts.</title>
        <authorList>
            <person name="Pickett B.D."/>
        </authorList>
    </citation>
    <scope>NUCLEOTIDE SEQUENCE</scope>
    <source>
        <strain evidence="9">HI-2016</strain>
    </source>
</reference>
<keyword evidence="10" id="KW-1185">Reference proteome</keyword>
<dbReference type="Gene3D" id="1.25.10.10">
    <property type="entry name" value="Leucine-rich Repeat Variant"/>
    <property type="match status" value="2"/>
</dbReference>
<dbReference type="Gene3D" id="3.80.10.10">
    <property type="entry name" value="Ribonuclease Inhibitor"/>
    <property type="match status" value="1"/>
</dbReference>
<dbReference type="PANTHER" id="PTHR12904">
    <property type="match status" value="1"/>
</dbReference>
<dbReference type="SUPFAM" id="SSF52047">
    <property type="entry name" value="RNI-like"/>
    <property type="match status" value="1"/>
</dbReference>
<proteinExistence type="inferred from homology"/>
<protein>
    <recommendedName>
        <fullName evidence="5">Protein zer-1 homolog</fullName>
    </recommendedName>
    <alternativeName>
        <fullName evidence="6">Zyg-11 homolog B-like protein</fullName>
    </alternativeName>
</protein>
<keyword evidence="3" id="KW-0677">Repeat</keyword>
<evidence type="ECO:0000259" key="8">
    <source>
        <dbReference type="Pfam" id="PF25013"/>
    </source>
</evidence>
<organism evidence="9 10">
    <name type="scientific">Albula glossodonta</name>
    <name type="common">roundjaw bonefish</name>
    <dbReference type="NCBI Taxonomy" id="121402"/>
    <lineage>
        <taxon>Eukaryota</taxon>
        <taxon>Metazoa</taxon>
        <taxon>Chordata</taxon>
        <taxon>Craniata</taxon>
        <taxon>Vertebrata</taxon>
        <taxon>Euteleostomi</taxon>
        <taxon>Actinopterygii</taxon>
        <taxon>Neopterygii</taxon>
        <taxon>Teleostei</taxon>
        <taxon>Albuliformes</taxon>
        <taxon>Albulidae</taxon>
        <taxon>Albula</taxon>
    </lineage>
</organism>
<evidence type="ECO:0000256" key="6">
    <source>
        <dbReference type="ARBA" id="ARBA00081214"/>
    </source>
</evidence>